<proteinExistence type="predicted"/>
<dbReference type="OrthoDB" id="1878at10239"/>
<dbReference type="EMBL" id="KU862660">
    <property type="protein sequence ID" value="ANA49236.1"/>
    <property type="molecule type" value="Genomic_DNA"/>
</dbReference>
<reference evidence="2 3" key="1">
    <citation type="submission" date="2016-03" db="EMBL/GenBank/DDBJ databases">
        <title>Characterization of pf16 and phiPMW: Two novel phages infecting Pseudomonas putida PpG1.</title>
        <authorList>
            <person name="Magill D.J."/>
            <person name="Krylov V.N."/>
            <person name="Allen C.C.R."/>
            <person name="McGrath J.W."/>
            <person name="Quinn J.P."/>
            <person name="Kulakov L.A."/>
        </authorList>
    </citation>
    <scope>NUCLEOTIDE SEQUENCE [LARGE SCALE GENOMIC DNA]</scope>
</reference>
<evidence type="ECO:0000259" key="1">
    <source>
        <dbReference type="Pfam" id="PF09511"/>
    </source>
</evidence>
<dbReference type="Proteomes" id="UP000223738">
    <property type="component" value="Segment"/>
</dbReference>
<name>A0A1S5R1G0_9CAUD</name>
<feature type="domain" description="T4 RNA ligase 1-like N-terminal" evidence="1">
    <location>
        <begin position="55"/>
        <end position="251"/>
    </location>
</feature>
<evidence type="ECO:0000313" key="2">
    <source>
        <dbReference type="EMBL" id="ANA49236.1"/>
    </source>
</evidence>
<organism evidence="2 3">
    <name type="scientific">Pseudomonas phage phiPMW</name>
    <dbReference type="NCBI Taxonomy" id="1815582"/>
    <lineage>
        <taxon>Viruses</taxon>
        <taxon>Duplodnaviria</taxon>
        <taxon>Heunggongvirae</taxon>
        <taxon>Uroviricota</taxon>
        <taxon>Caudoviricetes</taxon>
        <taxon>Plaisancevirus</taxon>
        <taxon>Plaisancevirus PMW</taxon>
    </lineage>
</organism>
<keyword evidence="3" id="KW-1185">Reference proteome</keyword>
<sequence>MKVIEFLKNAPSITDGLASLHLELGIKAKIYEDEGLIVLNYSQIDSPKTHPIVQECRGLIIDNDLTVVARPFDRFFNYGEALNVMPEIDWENASIFEKVDGSLIKIYFHKGRWEVATRGTAFAESECMGHGITFKELVFNALKVHDDDGFQYLMNNAYLFRDTTYLFELTCVENRVVRHYHGYNLHFLAARDNVSGNYSEECRDWLRSPDCILYGIVKHPKRYALGSADEALQAAKELKNLDEGFIVYQNAVPIAKIKSPAYVAVHHIRGEGLNPKRIMELVLSGEHDEYLSYFPEDRPIIQPYVDSLLDMLNIIAVTYPRLNQATTPKAFAAAIKHAGIDKQKASVYFMARRDNKDPVQVFHGMKTTFKMDMLRKWMMV</sequence>
<keyword evidence="2" id="KW-0436">Ligase</keyword>
<dbReference type="Pfam" id="PF09511">
    <property type="entry name" value="RNA_lig_T4_1"/>
    <property type="match status" value="1"/>
</dbReference>
<protein>
    <submittedName>
        <fullName evidence="2">RNA ligase</fullName>
    </submittedName>
</protein>
<accession>A0A1S5R1G0</accession>
<evidence type="ECO:0000313" key="3">
    <source>
        <dbReference type="Proteomes" id="UP000223738"/>
    </source>
</evidence>
<dbReference type="InterPro" id="IPR019039">
    <property type="entry name" value="T4-Rnl1-like_N"/>
</dbReference>
<dbReference type="Gene3D" id="1.10.3550.20">
    <property type="match status" value="1"/>
</dbReference>
<dbReference type="GO" id="GO:0016874">
    <property type="term" value="F:ligase activity"/>
    <property type="evidence" value="ECO:0007669"/>
    <property type="project" value="UniProtKB-KW"/>
</dbReference>
<gene>
    <name evidence="2" type="ORF">PMW_111</name>
</gene>